<proteinExistence type="predicted"/>
<accession>A0ACC2ST00</accession>
<comment type="caution">
    <text evidence="1">The sequence shown here is derived from an EMBL/GenBank/DDBJ whole genome shotgun (WGS) entry which is preliminary data.</text>
</comment>
<keyword evidence="2" id="KW-1185">Reference proteome</keyword>
<name>A0ACC2ST00_9FUNG</name>
<sequence length="162" mass="18568">MAMDKFKEKLGNLREEADLVNTSAEETEAKLKIAKLAQQERDQEILNLKSRVTLLKMELLKIGKRAEEHKALETDAGSSENPDQLNDKINDLESQVEETKLELSKTLESIRQLDIKSEHLAKTLIKNKKDQETWESKNEVLRNNLEATNKELQDALSLLDEL</sequence>
<protein>
    <submittedName>
        <fullName evidence="1">Tropomyosin-2</fullName>
    </submittedName>
</protein>
<evidence type="ECO:0000313" key="1">
    <source>
        <dbReference type="EMBL" id="KAJ9065435.1"/>
    </source>
</evidence>
<gene>
    <name evidence="1" type="primary">TPM2</name>
    <name evidence="1" type="ORF">DSO57_1019762</name>
</gene>
<dbReference type="Proteomes" id="UP001165960">
    <property type="component" value="Unassembled WGS sequence"/>
</dbReference>
<evidence type="ECO:0000313" key="2">
    <source>
        <dbReference type="Proteomes" id="UP001165960"/>
    </source>
</evidence>
<dbReference type="EMBL" id="QTSX02004350">
    <property type="protein sequence ID" value="KAJ9065435.1"/>
    <property type="molecule type" value="Genomic_DNA"/>
</dbReference>
<reference evidence="1" key="1">
    <citation type="submission" date="2022-04" db="EMBL/GenBank/DDBJ databases">
        <title>Genome of the entomopathogenic fungus Entomophthora muscae.</title>
        <authorList>
            <person name="Elya C."/>
            <person name="Lovett B.R."/>
            <person name="Lee E."/>
            <person name="Macias A.M."/>
            <person name="Hajek A.E."/>
            <person name="De Bivort B.L."/>
            <person name="Kasson M.T."/>
            <person name="De Fine Licht H.H."/>
            <person name="Stajich J.E."/>
        </authorList>
    </citation>
    <scope>NUCLEOTIDE SEQUENCE</scope>
    <source>
        <strain evidence="1">Berkeley</strain>
    </source>
</reference>
<organism evidence="1 2">
    <name type="scientific">Entomophthora muscae</name>
    <dbReference type="NCBI Taxonomy" id="34485"/>
    <lineage>
        <taxon>Eukaryota</taxon>
        <taxon>Fungi</taxon>
        <taxon>Fungi incertae sedis</taxon>
        <taxon>Zoopagomycota</taxon>
        <taxon>Entomophthoromycotina</taxon>
        <taxon>Entomophthoromycetes</taxon>
        <taxon>Entomophthorales</taxon>
        <taxon>Entomophthoraceae</taxon>
        <taxon>Entomophthora</taxon>
    </lineage>
</organism>